<comment type="caution">
    <text evidence="1">The sequence shown here is derived from an EMBL/GenBank/DDBJ whole genome shotgun (WGS) entry which is preliminary data.</text>
</comment>
<dbReference type="AlphaFoldDB" id="A0A6I5KY23"/>
<organism evidence="1 2">
    <name type="scientific">Flagellimonas sediminis</name>
    <dbReference type="NCBI Taxonomy" id="2696468"/>
    <lineage>
        <taxon>Bacteria</taxon>
        <taxon>Pseudomonadati</taxon>
        <taxon>Bacteroidota</taxon>
        <taxon>Flavobacteriia</taxon>
        <taxon>Flavobacteriales</taxon>
        <taxon>Flavobacteriaceae</taxon>
        <taxon>Flagellimonas</taxon>
    </lineage>
</organism>
<evidence type="ECO:0000313" key="2">
    <source>
        <dbReference type="Proteomes" id="UP000468707"/>
    </source>
</evidence>
<gene>
    <name evidence="1" type="ORF">GTK07_15320</name>
</gene>
<dbReference type="Proteomes" id="UP000468707">
    <property type="component" value="Unassembled WGS sequence"/>
</dbReference>
<protein>
    <submittedName>
        <fullName evidence="1">Uncharacterized protein</fullName>
    </submittedName>
</protein>
<dbReference type="EMBL" id="JAAAMI010000009">
    <property type="protein sequence ID" value="NDV44699.1"/>
    <property type="molecule type" value="Genomic_DNA"/>
</dbReference>
<dbReference type="RefSeq" id="WP_163636130.1">
    <property type="nucleotide sequence ID" value="NZ_JAAAMI010000009.1"/>
</dbReference>
<proteinExistence type="predicted"/>
<keyword evidence="2" id="KW-1185">Reference proteome</keyword>
<name>A0A6I5KY23_9FLAO</name>
<reference evidence="1 2" key="1">
    <citation type="submission" date="2020-01" db="EMBL/GenBank/DDBJ databases">
        <title>Muricauda sediminis sp.nov. 40Bstr401.</title>
        <authorList>
            <person name="Xue Z."/>
            <person name="Zhu S."/>
            <person name="Ren N."/>
            <person name="Chen T."/>
            <person name="Chen X."/>
            <person name="Chen J."/>
            <person name="Yang J."/>
        </authorList>
    </citation>
    <scope>NUCLEOTIDE SEQUENCE [LARGE SCALE GENOMIC DNA]</scope>
    <source>
        <strain evidence="1 2">40Bstr401</strain>
    </source>
</reference>
<sequence>MSNPIIELKRKNRTFNSTWLKTFNGFEDCSEEEAEKIVEQLKQLADIVCGHVQRTEHERTDQKGF</sequence>
<evidence type="ECO:0000313" key="1">
    <source>
        <dbReference type="EMBL" id="NDV44699.1"/>
    </source>
</evidence>
<accession>A0A6I5KY23</accession>